<dbReference type="Gene3D" id="2.60.120.650">
    <property type="entry name" value="Cupin"/>
    <property type="match status" value="1"/>
</dbReference>
<sequence length="373" mass="40442">MLRSGRSFISHYKIARQLYSTISRFSHVETLRDGSADTFRQQAFAPAKPALLPRDHFRELSALKKWFEPSPNILTACQLNASYLSSYGETLVPLELTRDNPSNSTDDVSSFEQLHAPLSFFIEWTRHHQRSASASTPPTAPAGRLYLAQARVSDLPSPLGADLPTPALVTLAGKGDVYDTNVWIGLAPTYTPLHRDPNPNLFVQLAGRKTVRLFTPDVGADVFRRVQARIGAAGGGGGSASMRGAEMMQGAERRVLEAEVWGSGEWEEGRAGAGLEAHLEAGDGLFIPKGWWHSIKGVGEGVTGSVNWWFRALDTKRKQALTRATACVAGLLTLGAHSAATRLRDCASIAAMSQPNSKNPEQSEAASNDEPHT</sequence>
<gene>
    <name evidence="3" type="ORF">LTR16_001822</name>
</gene>
<keyword evidence="4" id="KW-1185">Reference proteome</keyword>
<dbReference type="PANTHER" id="PTHR12461">
    <property type="entry name" value="HYPOXIA-INDUCIBLE FACTOR 1 ALPHA INHIBITOR-RELATED"/>
    <property type="match status" value="1"/>
</dbReference>
<dbReference type="PANTHER" id="PTHR12461:SF105">
    <property type="entry name" value="HYPOXIA-INDUCIBLE FACTOR 1-ALPHA INHIBITOR"/>
    <property type="match status" value="1"/>
</dbReference>
<evidence type="ECO:0000313" key="4">
    <source>
        <dbReference type="Proteomes" id="UP001357485"/>
    </source>
</evidence>
<proteinExistence type="predicted"/>
<feature type="compositionally biased region" description="Polar residues" evidence="1">
    <location>
        <begin position="352"/>
        <end position="366"/>
    </location>
</feature>
<name>A0ABR0M0R6_9PEZI</name>
<organism evidence="3 4">
    <name type="scientific">Cryomyces antarcticus</name>
    <dbReference type="NCBI Taxonomy" id="329879"/>
    <lineage>
        <taxon>Eukaryota</taxon>
        <taxon>Fungi</taxon>
        <taxon>Dikarya</taxon>
        <taxon>Ascomycota</taxon>
        <taxon>Pezizomycotina</taxon>
        <taxon>Dothideomycetes</taxon>
        <taxon>Dothideomycetes incertae sedis</taxon>
        <taxon>Cryomyces</taxon>
    </lineage>
</organism>
<comment type="caution">
    <text evidence="3">The sequence shown here is derived from an EMBL/GenBank/DDBJ whole genome shotgun (WGS) entry which is preliminary data.</text>
</comment>
<dbReference type="Proteomes" id="UP001357485">
    <property type="component" value="Unassembled WGS sequence"/>
</dbReference>
<reference evidence="3 4" key="1">
    <citation type="submission" date="2023-08" db="EMBL/GenBank/DDBJ databases">
        <title>Black Yeasts Isolated from many extreme environments.</title>
        <authorList>
            <person name="Coleine C."/>
            <person name="Stajich J.E."/>
            <person name="Selbmann L."/>
        </authorList>
    </citation>
    <scope>NUCLEOTIDE SEQUENCE [LARGE SCALE GENOMIC DNA]</scope>
    <source>
        <strain evidence="3 4">CCFEE 536</strain>
    </source>
</reference>
<evidence type="ECO:0000313" key="3">
    <source>
        <dbReference type="EMBL" id="KAK5257021.1"/>
    </source>
</evidence>
<dbReference type="EMBL" id="JAVRRA010008321">
    <property type="protein sequence ID" value="KAK5257021.1"/>
    <property type="molecule type" value="Genomic_DNA"/>
</dbReference>
<accession>A0ABR0M0R6</accession>
<feature type="domain" description="JmjC" evidence="2">
    <location>
        <begin position="126"/>
        <end position="325"/>
    </location>
</feature>
<dbReference type="SUPFAM" id="SSF51197">
    <property type="entry name" value="Clavaminate synthase-like"/>
    <property type="match status" value="1"/>
</dbReference>
<evidence type="ECO:0000259" key="2">
    <source>
        <dbReference type="PROSITE" id="PS51184"/>
    </source>
</evidence>
<feature type="region of interest" description="Disordered" evidence="1">
    <location>
        <begin position="352"/>
        <end position="373"/>
    </location>
</feature>
<dbReference type="InterPro" id="IPR003347">
    <property type="entry name" value="JmjC_dom"/>
</dbReference>
<protein>
    <recommendedName>
        <fullName evidence="2">JmjC domain-containing protein</fullName>
    </recommendedName>
</protein>
<evidence type="ECO:0000256" key="1">
    <source>
        <dbReference type="SAM" id="MobiDB-lite"/>
    </source>
</evidence>
<dbReference type="PROSITE" id="PS51184">
    <property type="entry name" value="JMJC"/>
    <property type="match status" value="1"/>
</dbReference>
<dbReference type="InterPro" id="IPR041667">
    <property type="entry name" value="Cupin_8"/>
</dbReference>
<dbReference type="Pfam" id="PF13621">
    <property type="entry name" value="Cupin_8"/>
    <property type="match status" value="1"/>
</dbReference>